<evidence type="ECO:0000313" key="12">
    <source>
        <dbReference type="Proteomes" id="UP000005258"/>
    </source>
</evidence>
<keyword evidence="6 9" id="KW-1133">Transmembrane helix</keyword>
<keyword evidence="12" id="KW-1185">Reference proteome</keyword>
<dbReference type="InterPro" id="IPR055348">
    <property type="entry name" value="DctQ"/>
</dbReference>
<dbReference type="GO" id="GO:0015740">
    <property type="term" value="P:C4-dicarboxylate transport"/>
    <property type="evidence" value="ECO:0007669"/>
    <property type="project" value="TreeGrafter"/>
</dbReference>
<comment type="function">
    <text evidence="9">Part of the tripartite ATP-independent periplasmic (TRAP) transport system.</text>
</comment>
<dbReference type="RefSeq" id="WP_014747652.1">
    <property type="nucleotide sequence ID" value="NC_017957.2"/>
</dbReference>
<evidence type="ECO:0000256" key="7">
    <source>
        <dbReference type="ARBA" id="ARBA00023136"/>
    </source>
</evidence>
<dbReference type="PANTHER" id="PTHR35011">
    <property type="entry name" value="2,3-DIKETO-L-GULONATE TRAP TRANSPORTER SMALL PERMEASE PROTEIN YIAM"/>
    <property type="match status" value="1"/>
</dbReference>
<evidence type="ECO:0000313" key="11">
    <source>
        <dbReference type="EMBL" id="AFK55975.1"/>
    </source>
</evidence>
<evidence type="ECO:0000256" key="6">
    <source>
        <dbReference type="ARBA" id="ARBA00022989"/>
    </source>
</evidence>
<evidence type="ECO:0000259" key="10">
    <source>
        <dbReference type="Pfam" id="PF04290"/>
    </source>
</evidence>
<evidence type="ECO:0000256" key="9">
    <source>
        <dbReference type="RuleBase" id="RU369079"/>
    </source>
</evidence>
<comment type="subcellular location">
    <subcellularLocation>
        <location evidence="1 9">Cell inner membrane</location>
        <topology evidence="1 9">Multi-pass membrane protein</topology>
    </subcellularLocation>
</comment>
<organism evidence="11 12">
    <name type="scientific">Tistrella mobilis (strain KA081020-065)</name>
    <dbReference type="NCBI Taxonomy" id="1110502"/>
    <lineage>
        <taxon>Bacteria</taxon>
        <taxon>Pseudomonadati</taxon>
        <taxon>Pseudomonadota</taxon>
        <taxon>Alphaproteobacteria</taxon>
        <taxon>Geminicoccales</taxon>
        <taxon>Geminicoccaceae</taxon>
        <taxon>Tistrella</taxon>
    </lineage>
</organism>
<keyword evidence="7 9" id="KW-0472">Membrane</keyword>
<keyword evidence="2 9" id="KW-0813">Transport</keyword>
<keyword evidence="5 9" id="KW-0812">Transmembrane</keyword>
<feature type="transmembrane region" description="Helical" evidence="9">
    <location>
        <begin position="25"/>
        <end position="46"/>
    </location>
</feature>
<evidence type="ECO:0000256" key="4">
    <source>
        <dbReference type="ARBA" id="ARBA00022519"/>
    </source>
</evidence>
<sequence length="187" mass="19552">MTATPDRLNDPPAPAAAPLHGLRRLVDGAGIAGGLAVALMALHVVLDVAARNLAGLPLSGTTEFVAGWYMVAVVFCALGSVHARGDHIRVDLIDMIAGPRLDGLLTLFTSLVFLAAAAAMTVWGIDDALDATLRGERVEFATWALPVWPGRWLVPAGFALTGLVALLDLGRGLHRLTGRRPPRGDAA</sequence>
<evidence type="ECO:0000256" key="8">
    <source>
        <dbReference type="ARBA" id="ARBA00038436"/>
    </source>
</evidence>
<feature type="domain" description="Tripartite ATP-independent periplasmic transporters DctQ component" evidence="10">
    <location>
        <begin position="40"/>
        <end position="173"/>
    </location>
</feature>
<geneLocation type="plasmid" evidence="11 12">
    <name>pTM1</name>
</geneLocation>
<keyword evidence="4 9" id="KW-0997">Cell inner membrane</keyword>
<protein>
    <recommendedName>
        <fullName evidence="9">TRAP transporter small permease protein</fullName>
    </recommendedName>
</protein>
<proteinExistence type="inferred from homology"/>
<feature type="transmembrane region" description="Helical" evidence="9">
    <location>
        <begin position="104"/>
        <end position="125"/>
    </location>
</feature>
<dbReference type="PANTHER" id="PTHR35011:SF10">
    <property type="entry name" value="TRAP TRANSPORTER SMALL PERMEASE PROTEIN"/>
    <property type="match status" value="1"/>
</dbReference>
<evidence type="ECO:0000256" key="1">
    <source>
        <dbReference type="ARBA" id="ARBA00004429"/>
    </source>
</evidence>
<dbReference type="Pfam" id="PF04290">
    <property type="entry name" value="DctQ"/>
    <property type="match status" value="1"/>
</dbReference>
<feature type="transmembrane region" description="Helical" evidence="9">
    <location>
        <begin position="152"/>
        <end position="170"/>
    </location>
</feature>
<comment type="similarity">
    <text evidence="8 9">Belongs to the TRAP transporter small permease family.</text>
</comment>
<dbReference type="InterPro" id="IPR007387">
    <property type="entry name" value="TRAP_DctQ"/>
</dbReference>
<name>I3TT87_TISMK</name>
<evidence type="ECO:0000256" key="2">
    <source>
        <dbReference type="ARBA" id="ARBA00022448"/>
    </source>
</evidence>
<dbReference type="GO" id="GO:0005886">
    <property type="term" value="C:plasma membrane"/>
    <property type="evidence" value="ECO:0007669"/>
    <property type="project" value="UniProtKB-SubCell"/>
</dbReference>
<comment type="subunit">
    <text evidence="9">The complex comprises the extracytoplasmic solute receptor protein and the two transmembrane proteins.</text>
</comment>
<keyword evidence="11" id="KW-0614">Plasmid</keyword>
<evidence type="ECO:0000256" key="3">
    <source>
        <dbReference type="ARBA" id="ARBA00022475"/>
    </source>
</evidence>
<evidence type="ECO:0000256" key="5">
    <source>
        <dbReference type="ARBA" id="ARBA00022692"/>
    </source>
</evidence>
<dbReference type="HOGENOM" id="CLU_086356_8_3_5"/>
<reference evidence="11 12" key="1">
    <citation type="journal article" date="2012" name="J. Am. Chem. Soc.">
        <title>Bacterial biosynthesis and maturation of the didemnin anti-cancer agents.</title>
        <authorList>
            <person name="Xu Y."/>
            <person name="Kersten R.D."/>
            <person name="Nam S.J."/>
            <person name="Lu L."/>
            <person name="Al-Suwailem A.M."/>
            <person name="Zheng H."/>
            <person name="Fenical W."/>
            <person name="Dorrestein P.C."/>
            <person name="Moore B.S."/>
            <person name="Qian P.Y."/>
        </authorList>
    </citation>
    <scope>NUCLEOTIDE SEQUENCE [LARGE SCALE GENOMIC DNA]</scope>
    <source>
        <strain evidence="11 12">KA081020-065</strain>
    </source>
</reference>
<dbReference type="KEGG" id="tmo:TMO_a0572"/>
<feature type="transmembrane region" description="Helical" evidence="9">
    <location>
        <begin position="66"/>
        <end position="83"/>
    </location>
</feature>
<keyword evidence="3" id="KW-1003">Cell membrane</keyword>
<dbReference type="Proteomes" id="UP000005258">
    <property type="component" value="Plasmid pTM1"/>
</dbReference>
<dbReference type="AlphaFoldDB" id="I3TT87"/>
<dbReference type="GO" id="GO:0022857">
    <property type="term" value="F:transmembrane transporter activity"/>
    <property type="evidence" value="ECO:0007669"/>
    <property type="project" value="UniProtKB-UniRule"/>
</dbReference>
<gene>
    <name evidence="11" type="ordered locus">TMO_a0572</name>
</gene>
<dbReference type="EMBL" id="CP003237">
    <property type="protein sequence ID" value="AFK55975.1"/>
    <property type="molecule type" value="Genomic_DNA"/>
</dbReference>
<accession>I3TT87</accession>